<dbReference type="NCBIfam" id="TIGR00357">
    <property type="entry name" value="peptide-methionine (R)-S-oxide reductase MsrB"/>
    <property type="match status" value="1"/>
</dbReference>
<evidence type="ECO:0000256" key="1">
    <source>
        <dbReference type="ARBA" id="ARBA00005591"/>
    </source>
</evidence>
<dbReference type="InterPro" id="IPR002579">
    <property type="entry name" value="Met_Sox_Rdtase_MsrB_dom"/>
</dbReference>
<evidence type="ECO:0000256" key="6">
    <source>
        <dbReference type="ARBA" id="ARBA00048782"/>
    </source>
</evidence>
<protein>
    <recommendedName>
        <fullName evidence="7 8">Multifunctional fusion protein</fullName>
    </recommendedName>
    <domain>
        <recommendedName>
            <fullName evidence="8">Peptide methionine sulfoxide reductase MsrA</fullName>
            <shortName evidence="8">Protein-methionine-S-oxide reductase</shortName>
            <ecNumber evidence="8">1.8.4.11</ecNumber>
        </recommendedName>
        <alternativeName>
            <fullName evidence="8">Peptide-methionine (S)-S-oxide reductase</fullName>
            <shortName evidence="8">Peptide Met(O) reductase</shortName>
        </alternativeName>
    </domain>
    <domain>
        <recommendedName>
            <fullName evidence="7">Peptide methionine sulfoxide reductase MsrB</fullName>
            <ecNumber evidence="7">1.8.4.12</ecNumber>
        </recommendedName>
        <alternativeName>
            <fullName evidence="7">Peptide-methionine (R)-S-oxide reductase</fullName>
        </alternativeName>
    </domain>
</protein>
<comment type="similarity">
    <text evidence="1 8">Belongs to the MsrA Met sulfoxide reductase family.</text>
</comment>
<dbReference type="PROSITE" id="PS51790">
    <property type="entry name" value="MSRB"/>
    <property type="match status" value="1"/>
</dbReference>
<comment type="catalytic activity">
    <reaction evidence="4 8">
        <text>L-methionyl-[protein] + [thioredoxin]-disulfide + H2O = L-methionyl-(S)-S-oxide-[protein] + [thioredoxin]-dithiol</text>
        <dbReference type="Rhea" id="RHEA:14217"/>
        <dbReference type="Rhea" id="RHEA-COMP:10698"/>
        <dbReference type="Rhea" id="RHEA-COMP:10700"/>
        <dbReference type="Rhea" id="RHEA-COMP:12313"/>
        <dbReference type="Rhea" id="RHEA-COMP:12315"/>
        <dbReference type="ChEBI" id="CHEBI:15377"/>
        <dbReference type="ChEBI" id="CHEBI:16044"/>
        <dbReference type="ChEBI" id="CHEBI:29950"/>
        <dbReference type="ChEBI" id="CHEBI:44120"/>
        <dbReference type="ChEBI" id="CHEBI:50058"/>
        <dbReference type="EC" id="1.8.4.11"/>
    </reaction>
</comment>
<dbReference type="EMBL" id="FN538970">
    <property type="protein sequence ID" value="CBA63893.1"/>
    <property type="molecule type" value="Genomic_DNA"/>
</dbReference>
<comment type="catalytic activity">
    <reaction evidence="5 7">
        <text>L-methionyl-[protein] + [thioredoxin]-disulfide + H2O = L-methionyl-(R)-S-oxide-[protein] + [thioredoxin]-dithiol</text>
        <dbReference type="Rhea" id="RHEA:24164"/>
        <dbReference type="Rhea" id="RHEA-COMP:10698"/>
        <dbReference type="Rhea" id="RHEA-COMP:10700"/>
        <dbReference type="Rhea" id="RHEA-COMP:12313"/>
        <dbReference type="Rhea" id="RHEA-COMP:12314"/>
        <dbReference type="ChEBI" id="CHEBI:15377"/>
        <dbReference type="ChEBI" id="CHEBI:16044"/>
        <dbReference type="ChEBI" id="CHEBI:29950"/>
        <dbReference type="ChEBI" id="CHEBI:45764"/>
        <dbReference type="ChEBI" id="CHEBI:50058"/>
        <dbReference type="EC" id="1.8.4.12"/>
    </reaction>
</comment>
<dbReference type="Proteomes" id="UP000002068">
    <property type="component" value="Chromosome"/>
</dbReference>
<evidence type="ECO:0000256" key="7">
    <source>
        <dbReference type="HAMAP-Rule" id="MF_01400"/>
    </source>
</evidence>
<dbReference type="SUPFAM" id="SSF55068">
    <property type="entry name" value="Peptide methionine sulfoxide reductase"/>
    <property type="match status" value="1"/>
</dbReference>
<dbReference type="HOGENOM" id="CLU_031040_0_1_9"/>
<name>A0A0H3N8C2_CLODC</name>
<feature type="active site" description="Nucleophile" evidence="7">
    <location>
        <position position="292"/>
    </location>
</feature>
<keyword evidence="3" id="KW-0511">Multifunctional enzyme</keyword>
<dbReference type="GO" id="GO:0033744">
    <property type="term" value="F:L-methionine:thioredoxin-disulfide S-oxidoreductase activity"/>
    <property type="evidence" value="ECO:0007669"/>
    <property type="project" value="RHEA"/>
</dbReference>
<dbReference type="EC" id="1.8.4.12" evidence="7"/>
<evidence type="ECO:0000256" key="8">
    <source>
        <dbReference type="HAMAP-Rule" id="MF_01401"/>
    </source>
</evidence>
<dbReference type="Gene3D" id="3.30.1060.10">
    <property type="entry name" value="Peptide methionine sulphoxide reductase MsrA"/>
    <property type="match status" value="1"/>
</dbReference>
<dbReference type="InterPro" id="IPR011057">
    <property type="entry name" value="Mss4-like_sf"/>
</dbReference>
<gene>
    <name evidence="10" type="primary">msrAB</name>
    <name evidence="8" type="synonym">msrA</name>
    <name evidence="7" type="synonym">msrB</name>
    <name evidence="10" type="ordered locus">CD196_2029</name>
</gene>
<feature type="domain" description="MsrB" evidence="9">
    <location>
        <begin position="180"/>
        <end position="303"/>
    </location>
</feature>
<dbReference type="PANTHER" id="PTHR43774:SF1">
    <property type="entry name" value="PEPTIDE METHIONINE SULFOXIDE REDUCTASE MSRA 2"/>
    <property type="match status" value="1"/>
</dbReference>
<dbReference type="GO" id="GO:0033743">
    <property type="term" value="F:peptide-methionine (R)-S-oxide reductase activity"/>
    <property type="evidence" value="ECO:0007669"/>
    <property type="project" value="UniProtKB-UniRule"/>
</dbReference>
<dbReference type="Pfam" id="PF01625">
    <property type="entry name" value="PMSR"/>
    <property type="match status" value="1"/>
</dbReference>
<evidence type="ECO:0000313" key="10">
    <source>
        <dbReference type="EMBL" id="CBA63893.1"/>
    </source>
</evidence>
<keyword evidence="2 7" id="KW-0560">Oxidoreductase</keyword>
<dbReference type="HAMAP" id="MF_01401">
    <property type="entry name" value="MsrA"/>
    <property type="match status" value="1"/>
</dbReference>
<proteinExistence type="inferred from homology"/>
<dbReference type="PANTHER" id="PTHR43774">
    <property type="entry name" value="PEPTIDE METHIONINE SULFOXIDE REDUCTASE"/>
    <property type="match status" value="1"/>
</dbReference>
<dbReference type="HAMAP" id="MF_01400">
    <property type="entry name" value="MsrB"/>
    <property type="match status" value="1"/>
</dbReference>
<evidence type="ECO:0000313" key="11">
    <source>
        <dbReference type="Proteomes" id="UP000002068"/>
    </source>
</evidence>
<reference evidence="10 11" key="1">
    <citation type="journal article" date="2009" name="Genome Biol.">
        <title>Comparative genome and phenotypic analysis of Clostridium difficile 027 strains provides insight into the evolution of a hypervirulent bacterium.</title>
        <authorList>
            <person name="Stabler R.A."/>
            <person name="He M."/>
            <person name="Dawson L."/>
            <person name="Martin M."/>
            <person name="Valiente E."/>
            <person name="Corton C."/>
            <person name="Lawley T.D."/>
            <person name="Sebaihia M."/>
            <person name="Quail M.A."/>
            <person name="Rose G."/>
            <person name="Gerding D.N."/>
            <person name="Gibert M."/>
            <person name="Popoff M.R."/>
            <person name="Parkhill J."/>
            <person name="Dougan G."/>
            <person name="Wren B.W."/>
        </authorList>
    </citation>
    <scope>NUCLEOTIDE SEQUENCE [LARGE SCALE GENOMIC DNA]</scope>
    <source>
        <strain evidence="10 11">CD196</strain>
    </source>
</reference>
<dbReference type="EC" id="1.8.4.11" evidence="8"/>
<evidence type="ECO:0000259" key="9">
    <source>
        <dbReference type="PROSITE" id="PS51790"/>
    </source>
</evidence>
<comment type="similarity">
    <text evidence="7">Belongs to the MsrB Met sulfoxide reductase family.</text>
</comment>
<evidence type="ECO:0000256" key="5">
    <source>
        <dbReference type="ARBA" id="ARBA00048488"/>
    </source>
</evidence>
<comment type="caution">
    <text evidence="7">Lacks conserved residue(s) required for the propagation of feature annotation.</text>
</comment>
<dbReference type="GO" id="GO:0008113">
    <property type="term" value="F:peptide-methionine (S)-S-oxide reductase activity"/>
    <property type="evidence" value="ECO:0007669"/>
    <property type="project" value="UniProtKB-UniRule"/>
</dbReference>
<accession>A0A0H3N8C2</accession>
<sequence length="319" mass="36765">MKMIKLATFAGGCFWCMVKPFDKYDGVIKVVSGYTGGHVENPTYQEVCSGTTGHLEAIQITYDDDIISYDELLNIFWKQINPTDDGGQFGDRGTQYKTAIFYHDEEQKNIALESREHLENSKIFDSKIVTDIIPATKFYEAEENHQDYYKKRPLNYNMYYKGSGRYNFVKSHWDGNNINREELKKTLTPIQFEVTQNDMTEVPFENEYYDNNKEGIYVDIVSGEVLFSSKDKFDSGCGWPSFSKPVIDKSIIERSDFSQGMYRIEVRSAKGNSHLGHVFDDGPKELGGLRYCINSASLKFIPRENMEVLGYGEYLKLFE</sequence>
<dbReference type="Gene3D" id="2.170.150.20">
    <property type="entry name" value="Peptide methionine sulfoxide reductase"/>
    <property type="match status" value="1"/>
</dbReference>
<dbReference type="InterPro" id="IPR002569">
    <property type="entry name" value="Met_Sox_Rdtase_MsrA_dom"/>
</dbReference>
<dbReference type="NCBIfam" id="TIGR00401">
    <property type="entry name" value="msrA"/>
    <property type="match status" value="1"/>
</dbReference>
<dbReference type="FunFam" id="2.170.150.20:FF:000003">
    <property type="entry name" value="Peptide methionine sulfoxide reductase MsrB"/>
    <property type="match status" value="1"/>
</dbReference>
<comment type="catalytic activity">
    <reaction evidence="6 8">
        <text>[thioredoxin]-disulfide + L-methionine + H2O = L-methionine (S)-S-oxide + [thioredoxin]-dithiol</text>
        <dbReference type="Rhea" id="RHEA:19993"/>
        <dbReference type="Rhea" id="RHEA-COMP:10698"/>
        <dbReference type="Rhea" id="RHEA-COMP:10700"/>
        <dbReference type="ChEBI" id="CHEBI:15377"/>
        <dbReference type="ChEBI" id="CHEBI:29950"/>
        <dbReference type="ChEBI" id="CHEBI:50058"/>
        <dbReference type="ChEBI" id="CHEBI:57844"/>
        <dbReference type="ChEBI" id="CHEBI:58772"/>
        <dbReference type="EC" id="1.8.4.11"/>
    </reaction>
</comment>
<evidence type="ECO:0000256" key="4">
    <source>
        <dbReference type="ARBA" id="ARBA00047806"/>
    </source>
</evidence>
<dbReference type="Pfam" id="PF01641">
    <property type="entry name" value="SelR"/>
    <property type="match status" value="1"/>
</dbReference>
<evidence type="ECO:0000256" key="3">
    <source>
        <dbReference type="ARBA" id="ARBA00023268"/>
    </source>
</evidence>
<dbReference type="AlphaFoldDB" id="A0A0H3N8C2"/>
<dbReference type="KEGG" id="cdc:CD196_2029"/>
<organism evidence="10 11">
    <name type="scientific">Clostridioides difficile (strain CD196)</name>
    <name type="common">Peptoclostridium difficile</name>
    <dbReference type="NCBI Taxonomy" id="645462"/>
    <lineage>
        <taxon>Bacteria</taxon>
        <taxon>Bacillati</taxon>
        <taxon>Bacillota</taxon>
        <taxon>Clostridia</taxon>
        <taxon>Peptostreptococcales</taxon>
        <taxon>Peptostreptococcaceae</taxon>
        <taxon>Clostridioides</taxon>
    </lineage>
</organism>
<feature type="active site" evidence="8">
    <location>
        <position position="13"/>
    </location>
</feature>
<comment type="function">
    <text evidence="8">Has an important function as a repair enzyme for proteins that have been inactivated by oxidation. Catalyzes the reversible oxidation-reduction of methionine sulfoxide in proteins to methionine.</text>
</comment>
<dbReference type="InterPro" id="IPR036509">
    <property type="entry name" value="Met_Sox_Rdtase_MsrA_sf"/>
</dbReference>
<evidence type="ECO:0000256" key="2">
    <source>
        <dbReference type="ARBA" id="ARBA00023002"/>
    </source>
</evidence>
<dbReference type="FunFam" id="3.30.1060.10:FF:000003">
    <property type="entry name" value="Peptide methionine sulfoxide reductase MsrA"/>
    <property type="match status" value="1"/>
</dbReference>
<dbReference type="SUPFAM" id="SSF51316">
    <property type="entry name" value="Mss4-like"/>
    <property type="match status" value="1"/>
</dbReference>